<protein>
    <submittedName>
        <fullName evidence="1">Uncharacterized protein</fullName>
    </submittedName>
</protein>
<evidence type="ECO:0000313" key="1">
    <source>
        <dbReference type="EMBL" id="KAH0548840.1"/>
    </source>
</evidence>
<dbReference type="Proteomes" id="UP000826195">
    <property type="component" value="Unassembled WGS sequence"/>
</dbReference>
<proteinExistence type="predicted"/>
<dbReference type="AlphaFoldDB" id="A0AAV7I7U4"/>
<reference evidence="1 2" key="1">
    <citation type="journal article" date="2021" name="J. Hered.">
        <title>A chromosome-level genome assembly of the parasitoid wasp, Cotesia glomerata (Hymenoptera: Braconidae).</title>
        <authorList>
            <person name="Pinto B.J."/>
            <person name="Weis J.J."/>
            <person name="Gamble T."/>
            <person name="Ode P.J."/>
            <person name="Paul R."/>
            <person name="Zaspel J.M."/>
        </authorList>
    </citation>
    <scope>NUCLEOTIDE SEQUENCE [LARGE SCALE GENOMIC DNA]</scope>
    <source>
        <strain evidence="1">CgM1</strain>
    </source>
</reference>
<organism evidence="1 2">
    <name type="scientific">Cotesia glomerata</name>
    <name type="common">Lepidopteran parasitic wasp</name>
    <name type="synonym">Apanteles glomeratus</name>
    <dbReference type="NCBI Taxonomy" id="32391"/>
    <lineage>
        <taxon>Eukaryota</taxon>
        <taxon>Metazoa</taxon>
        <taxon>Ecdysozoa</taxon>
        <taxon>Arthropoda</taxon>
        <taxon>Hexapoda</taxon>
        <taxon>Insecta</taxon>
        <taxon>Pterygota</taxon>
        <taxon>Neoptera</taxon>
        <taxon>Endopterygota</taxon>
        <taxon>Hymenoptera</taxon>
        <taxon>Apocrita</taxon>
        <taxon>Ichneumonoidea</taxon>
        <taxon>Braconidae</taxon>
        <taxon>Microgastrinae</taxon>
        <taxon>Cotesia</taxon>
    </lineage>
</organism>
<name>A0AAV7I7U4_COTGL</name>
<accession>A0AAV7I7U4</accession>
<sequence length="140" mass="16749">MRDANSDEINLHVDNYDNKNNNYGEDNDYCWWCWITYYLQYFKSILLNNDTVDYKHGSLIRCADQNHLLICNYNYNNSSNSNNYSSDKFYRKWNRWRRQSEFVTLYDNYDDSDNTQGSNLVTLEFGVRLNCTLHWALGGG</sequence>
<gene>
    <name evidence="1" type="ORF">KQX54_003147</name>
</gene>
<dbReference type="EMBL" id="JAHXZJ010001864">
    <property type="protein sequence ID" value="KAH0548840.1"/>
    <property type="molecule type" value="Genomic_DNA"/>
</dbReference>
<evidence type="ECO:0000313" key="2">
    <source>
        <dbReference type="Proteomes" id="UP000826195"/>
    </source>
</evidence>
<keyword evidence="2" id="KW-1185">Reference proteome</keyword>
<comment type="caution">
    <text evidence="1">The sequence shown here is derived from an EMBL/GenBank/DDBJ whole genome shotgun (WGS) entry which is preliminary data.</text>
</comment>